<reference evidence="1" key="1">
    <citation type="submission" date="2021-09" db="EMBL/GenBank/DDBJ databases">
        <title>Comparative genomics of Edwardsiella genus reveals species-based diversity.</title>
        <authorList>
            <person name="Tekedar H.C."/>
            <person name="Kumru S."/>
            <person name="Waldbieser G.C."/>
            <person name="Reichley S.R."/>
            <person name="Lawrence M.L."/>
            <person name="Griffin M.J."/>
        </authorList>
    </citation>
    <scope>NUCLEOTIDE SEQUENCE</scope>
    <source>
        <strain evidence="1">ATCC 15947</strain>
    </source>
</reference>
<dbReference type="Proteomes" id="UP000245918">
    <property type="component" value="Chromosome"/>
</dbReference>
<evidence type="ECO:0000313" key="2">
    <source>
        <dbReference type="Proteomes" id="UP000245918"/>
    </source>
</evidence>
<accession>A0AC61TEM9</accession>
<keyword evidence="2" id="KW-1185">Reference proteome</keyword>
<sequence length="433" mass="49767">MRGRKINILLFFSIWCVLLVILGGAYKTPLGNISTFHIIFIWGVICLFFLMQRKRIGGGLLKCCKIYYLYLFFVSSLSFISLVQFSFFNIGDWLFIDIQFKRIIQIFMSCLFLAAIVNYVTLRMTPRRIFFSTLIFLVFLLIFTLIQLVDDSFRLWYLNLTAIDGYWYEWAQKSNRAIGLKAMAIWDTSIAYSILIFIAFSSYHLSYGKISSFWLFIYISILFILIILSGRTGLIFLICFFSLLSIKYKKYSFLVIFSVISIIGIVCIVNLFNSSLVSHVIDFAFELIINIFHGKLETNSTDDLLNNHLFIPHVNDVIFGDNIFIGDGDEIKSRIGRSSDSAFVINYVAYGFVGVFITSILAFLSGKMFFSYFSLKNKNSFYYMVAILCMLLSFGLYLKILVYVSATLLNTMIFVTICLQNMSLSTEGGIDAK</sequence>
<evidence type="ECO:0000313" key="1">
    <source>
        <dbReference type="EMBL" id="UCP99176.1"/>
    </source>
</evidence>
<dbReference type="EMBL" id="CP084506">
    <property type="protein sequence ID" value="UCP99176.1"/>
    <property type="molecule type" value="Genomic_DNA"/>
</dbReference>
<organism evidence="1 2">
    <name type="scientific">Edwardsiella tarda ATCC 15947 = NBRC 105688</name>
    <dbReference type="NCBI Taxonomy" id="667121"/>
    <lineage>
        <taxon>Bacteria</taxon>
        <taxon>Pseudomonadati</taxon>
        <taxon>Pseudomonadota</taxon>
        <taxon>Gammaproteobacteria</taxon>
        <taxon>Enterobacterales</taxon>
        <taxon>Hafniaceae</taxon>
        <taxon>Edwardsiella</taxon>
    </lineage>
</organism>
<protein>
    <submittedName>
        <fullName evidence="1">Uncharacterized protein</fullName>
    </submittedName>
</protein>
<gene>
    <name evidence="1" type="ORF">DCL27_10855</name>
</gene>
<name>A0AC61TEM9_EDWTA</name>
<proteinExistence type="predicted"/>